<dbReference type="InterPro" id="IPR006034">
    <property type="entry name" value="Asparaginase/glutaminase-like"/>
</dbReference>
<evidence type="ECO:0000259" key="11">
    <source>
        <dbReference type="Pfam" id="PF17763"/>
    </source>
</evidence>
<dbReference type="EC" id="3.5.1.1" evidence="2"/>
<dbReference type="PANTHER" id="PTHR11707">
    <property type="entry name" value="L-ASPARAGINASE"/>
    <property type="match status" value="1"/>
</dbReference>
<dbReference type="NCBIfam" id="TIGR00520">
    <property type="entry name" value="asnASE_II"/>
    <property type="match status" value="1"/>
</dbReference>
<dbReference type="InterPro" id="IPR004550">
    <property type="entry name" value="AsnASE_II"/>
</dbReference>
<evidence type="ECO:0000256" key="7">
    <source>
        <dbReference type="PROSITE-ProRule" id="PRU10099"/>
    </source>
</evidence>
<feature type="binding site" evidence="6">
    <location>
        <begin position="93"/>
        <end position="94"/>
    </location>
    <ligand>
        <name>substrate</name>
    </ligand>
</feature>
<dbReference type="PROSITE" id="PS00144">
    <property type="entry name" value="ASN_GLN_ASE_1"/>
    <property type="match status" value="1"/>
</dbReference>
<dbReference type="PROSITE" id="PS51732">
    <property type="entry name" value="ASN_GLN_ASE_3"/>
    <property type="match status" value="1"/>
</dbReference>
<feature type="binding site" evidence="6">
    <location>
        <position position="60"/>
    </location>
    <ligand>
        <name>substrate</name>
    </ligand>
</feature>
<dbReference type="AlphaFoldDB" id="A0AAW4MT60"/>
<feature type="domain" description="L-asparaginase N-terminal" evidence="10">
    <location>
        <begin position="5"/>
        <end position="197"/>
    </location>
</feature>
<dbReference type="PIRSF" id="PIRSF001220">
    <property type="entry name" value="L-ASNase_gatD"/>
    <property type="match status" value="1"/>
</dbReference>
<keyword evidence="15" id="KW-1185">Reference proteome</keyword>
<dbReference type="Proteomes" id="UP001197492">
    <property type="component" value="Unassembled WGS sequence"/>
</dbReference>
<dbReference type="InterPro" id="IPR027473">
    <property type="entry name" value="L-asparaginase_C"/>
</dbReference>
<dbReference type="EMBL" id="JAHOEL010000084">
    <property type="protein sequence ID" value="MBV3393541.1"/>
    <property type="molecule type" value="Genomic_DNA"/>
</dbReference>
<dbReference type="InterPro" id="IPR027475">
    <property type="entry name" value="Asparaginase/glutaminase_AS2"/>
</dbReference>
<evidence type="ECO:0000256" key="6">
    <source>
        <dbReference type="PIRSR" id="PIRSR001220-2"/>
    </source>
</evidence>
<dbReference type="SFLD" id="SFLDS00057">
    <property type="entry name" value="Glutaminase/Asparaginase"/>
    <property type="match status" value="1"/>
</dbReference>
<organism evidence="12 14">
    <name type="scientific">Catenibacterium mitsuokai</name>
    <dbReference type="NCBI Taxonomy" id="100886"/>
    <lineage>
        <taxon>Bacteria</taxon>
        <taxon>Bacillati</taxon>
        <taxon>Bacillota</taxon>
        <taxon>Erysipelotrichia</taxon>
        <taxon>Erysipelotrichales</taxon>
        <taxon>Coprobacillaceae</taxon>
        <taxon>Catenibacterium</taxon>
    </lineage>
</organism>
<dbReference type="InterPro" id="IPR020827">
    <property type="entry name" value="Asparaginase/glutaminase_AS1"/>
</dbReference>
<name>A0AAW4MT60_9FIRM</name>
<dbReference type="Gene3D" id="3.40.50.1170">
    <property type="entry name" value="L-asparaginase, N-terminal domain"/>
    <property type="match status" value="1"/>
</dbReference>
<evidence type="ECO:0000313" key="12">
    <source>
        <dbReference type="EMBL" id="MBV3383525.1"/>
    </source>
</evidence>
<dbReference type="GeneID" id="301324321"/>
<gene>
    <name evidence="12" type="ORF">KSV97_09960</name>
    <name evidence="13" type="ORF">KSW06_09845</name>
</gene>
<reference evidence="12 15" key="1">
    <citation type="submission" date="2021-06" db="EMBL/GenBank/DDBJ databases">
        <title>Collection of gut derived symbiotic bacterial strains cultured from healthy donors.</title>
        <authorList>
            <person name="Lin H."/>
            <person name="Littmann E."/>
            <person name="Pamer E.G."/>
        </authorList>
    </citation>
    <scope>NUCLEOTIDE SEQUENCE</scope>
    <source>
        <strain evidence="13 15">MSK.21.70</strain>
        <strain evidence="12">MSK.21.82</strain>
    </source>
</reference>
<evidence type="ECO:0000313" key="13">
    <source>
        <dbReference type="EMBL" id="MBV3393541.1"/>
    </source>
</evidence>
<proteinExistence type="inferred from homology"/>
<evidence type="ECO:0000256" key="3">
    <source>
        <dbReference type="ARBA" id="ARBA00022801"/>
    </source>
</evidence>
<dbReference type="Pfam" id="PF00710">
    <property type="entry name" value="Asparaginase"/>
    <property type="match status" value="1"/>
</dbReference>
<protein>
    <recommendedName>
        <fullName evidence="2">asparaginase</fullName>
        <ecNumber evidence="2">3.5.1.1</ecNumber>
    </recommendedName>
</protein>
<feature type="active site" evidence="8">
    <location>
        <position position="93"/>
    </location>
</feature>
<dbReference type="InterPro" id="IPR037152">
    <property type="entry name" value="L-asparaginase_N_sf"/>
</dbReference>
<evidence type="ECO:0000313" key="14">
    <source>
        <dbReference type="Proteomes" id="UP001196408"/>
    </source>
</evidence>
<evidence type="ECO:0000256" key="1">
    <source>
        <dbReference type="ARBA" id="ARBA00010518"/>
    </source>
</evidence>
<dbReference type="SMART" id="SM00870">
    <property type="entry name" value="Asparaginase"/>
    <property type="match status" value="1"/>
</dbReference>
<dbReference type="RefSeq" id="WP_217748198.1">
    <property type="nucleotide sequence ID" value="NZ_JAHOEB010000086.1"/>
</dbReference>
<evidence type="ECO:0000259" key="10">
    <source>
        <dbReference type="Pfam" id="PF00710"/>
    </source>
</evidence>
<evidence type="ECO:0000256" key="4">
    <source>
        <dbReference type="ARBA" id="ARBA00049366"/>
    </source>
</evidence>
<feature type="active site" description="O-isoaspartyl threonine intermediate" evidence="5">
    <location>
        <position position="14"/>
    </location>
</feature>
<feature type="domain" description="Asparaginase/glutaminase C-terminal" evidence="11">
    <location>
        <begin position="217"/>
        <end position="325"/>
    </location>
</feature>
<evidence type="ECO:0000256" key="8">
    <source>
        <dbReference type="PROSITE-ProRule" id="PRU10100"/>
    </source>
</evidence>
<dbReference type="InterPro" id="IPR027474">
    <property type="entry name" value="L-asparaginase_N"/>
</dbReference>
<evidence type="ECO:0000256" key="9">
    <source>
        <dbReference type="RuleBase" id="RU004456"/>
    </source>
</evidence>
<dbReference type="EMBL" id="JAHOEF010000086">
    <property type="protein sequence ID" value="MBV3383525.1"/>
    <property type="molecule type" value="Genomic_DNA"/>
</dbReference>
<sequence>MKKKKIAIVATGGTIAGSGAAGKTTNYEAGTISVDEVLASIPDIRDRVEIVLDNLFSVDSNEIDDQRWLILTEHINKLADQQDIDGIVVTHGTDTMEETSYFLNLTVNTLKPVVLTGAMRPATATSADGPFNLFQAIMLASHSEAWGRGVMCLFSSTIFSGRDIQKISNYKIDAFDQRAFANLGYMKDDEVYFSSQPLKRHTTYSVFSRKPINDLAHVAIADYYVGASPDILDFLAQNNEGIVIVGTGSGNYSKEWRQRIEELSDQGIIFVRASRVTNSIIFQDDYFDPKHVCLGANNLSPYKARILLMLSLTITKDKKVINDYFLNY</sequence>
<dbReference type="PANTHER" id="PTHR11707:SF28">
    <property type="entry name" value="60 KDA LYSOPHOSPHOLIPASE"/>
    <property type="match status" value="1"/>
</dbReference>
<dbReference type="Pfam" id="PF17763">
    <property type="entry name" value="Asparaginase_C"/>
    <property type="match status" value="1"/>
</dbReference>
<dbReference type="CDD" id="cd08964">
    <property type="entry name" value="L-asparaginase_II"/>
    <property type="match status" value="1"/>
</dbReference>
<dbReference type="InterPro" id="IPR040919">
    <property type="entry name" value="Asparaginase_C"/>
</dbReference>
<keyword evidence="3" id="KW-0378">Hydrolase</keyword>
<comment type="catalytic activity">
    <reaction evidence="4">
        <text>L-asparagine + H2O = L-aspartate + NH4(+)</text>
        <dbReference type="Rhea" id="RHEA:21016"/>
        <dbReference type="ChEBI" id="CHEBI:15377"/>
        <dbReference type="ChEBI" id="CHEBI:28938"/>
        <dbReference type="ChEBI" id="CHEBI:29991"/>
        <dbReference type="ChEBI" id="CHEBI:58048"/>
        <dbReference type="EC" id="3.5.1.1"/>
    </reaction>
</comment>
<dbReference type="PIRSF" id="PIRSF500176">
    <property type="entry name" value="L_ASNase"/>
    <property type="match status" value="1"/>
</dbReference>
<dbReference type="PROSITE" id="PS00917">
    <property type="entry name" value="ASN_GLN_ASE_2"/>
    <property type="match status" value="1"/>
</dbReference>
<comment type="similarity">
    <text evidence="1 9">Belongs to the asparaginase 1 family.</text>
</comment>
<dbReference type="Proteomes" id="UP001196408">
    <property type="component" value="Unassembled WGS sequence"/>
</dbReference>
<comment type="caution">
    <text evidence="12">The sequence shown here is derived from an EMBL/GenBank/DDBJ whole genome shotgun (WGS) entry which is preliminary data.</text>
</comment>
<accession>A0AAW4MT60</accession>
<evidence type="ECO:0000256" key="2">
    <source>
        <dbReference type="ARBA" id="ARBA00012920"/>
    </source>
</evidence>
<evidence type="ECO:0000313" key="15">
    <source>
        <dbReference type="Proteomes" id="UP001197492"/>
    </source>
</evidence>
<evidence type="ECO:0000256" key="5">
    <source>
        <dbReference type="PIRSR" id="PIRSR001220-1"/>
    </source>
</evidence>
<feature type="active site" evidence="7">
    <location>
        <position position="14"/>
    </location>
</feature>
<dbReference type="Gene3D" id="3.40.50.40">
    <property type="match status" value="1"/>
</dbReference>
<dbReference type="GO" id="GO:0004067">
    <property type="term" value="F:asparaginase activity"/>
    <property type="evidence" value="ECO:0007669"/>
    <property type="project" value="UniProtKB-UniRule"/>
</dbReference>
<dbReference type="GO" id="GO:0006528">
    <property type="term" value="P:asparagine metabolic process"/>
    <property type="evidence" value="ECO:0007669"/>
    <property type="project" value="InterPro"/>
</dbReference>
<dbReference type="FunFam" id="3.40.50.1170:FF:000001">
    <property type="entry name" value="L-asparaginase 2"/>
    <property type="match status" value="1"/>
</dbReference>